<protein>
    <submittedName>
        <fullName evidence="1">Uncharacterized protein</fullName>
    </submittedName>
</protein>
<organism evidence="1">
    <name type="scientific">marine sediment metagenome</name>
    <dbReference type="NCBI Taxonomy" id="412755"/>
    <lineage>
        <taxon>unclassified sequences</taxon>
        <taxon>metagenomes</taxon>
        <taxon>ecological metagenomes</taxon>
    </lineage>
</organism>
<dbReference type="AlphaFoldDB" id="A0A0F9V523"/>
<name>A0A0F9V523_9ZZZZ</name>
<gene>
    <name evidence="1" type="ORF">LCGC14_0449330</name>
</gene>
<sequence length="37" mass="4328">MGLVHYHKPWLTSPAAYLIIQRPITSKLHQRDNKCPN</sequence>
<comment type="caution">
    <text evidence="1">The sequence shown here is derived from an EMBL/GenBank/DDBJ whole genome shotgun (WGS) entry which is preliminary data.</text>
</comment>
<reference evidence="1" key="1">
    <citation type="journal article" date="2015" name="Nature">
        <title>Complex archaea that bridge the gap between prokaryotes and eukaryotes.</title>
        <authorList>
            <person name="Spang A."/>
            <person name="Saw J.H."/>
            <person name="Jorgensen S.L."/>
            <person name="Zaremba-Niedzwiedzka K."/>
            <person name="Martijn J."/>
            <person name="Lind A.E."/>
            <person name="van Eijk R."/>
            <person name="Schleper C."/>
            <person name="Guy L."/>
            <person name="Ettema T.J."/>
        </authorList>
    </citation>
    <scope>NUCLEOTIDE SEQUENCE</scope>
</reference>
<accession>A0A0F9V523</accession>
<evidence type="ECO:0000313" key="1">
    <source>
        <dbReference type="EMBL" id="KKN68646.1"/>
    </source>
</evidence>
<proteinExistence type="predicted"/>
<dbReference type="EMBL" id="LAZR01000443">
    <property type="protein sequence ID" value="KKN68646.1"/>
    <property type="molecule type" value="Genomic_DNA"/>
</dbReference>